<reference evidence="4 5" key="1">
    <citation type="submission" date="2020-08" db="EMBL/GenBank/DDBJ databases">
        <title>Sequencing the genomes of 1000 actinobacteria strains.</title>
        <authorList>
            <person name="Klenk H.-P."/>
        </authorList>
    </citation>
    <scope>NUCLEOTIDE SEQUENCE [LARGE SCALE GENOMIC DNA]</scope>
    <source>
        <strain evidence="4 5">DSM 44320</strain>
    </source>
</reference>
<comment type="caution">
    <text evidence="4">The sequence shown here is derived from an EMBL/GenBank/DDBJ whole genome shotgun (WGS) entry which is preliminary data.</text>
</comment>
<dbReference type="InterPro" id="IPR050266">
    <property type="entry name" value="AB_hydrolase_sf"/>
</dbReference>
<proteinExistence type="predicted"/>
<accession>A0A7W5V2S9</accession>
<feature type="domain" description="AB hydrolase-1" evidence="3">
    <location>
        <begin position="13"/>
        <end position="161"/>
    </location>
</feature>
<dbReference type="InterPro" id="IPR000073">
    <property type="entry name" value="AB_hydrolase_1"/>
</dbReference>
<dbReference type="PANTHER" id="PTHR43798:SF31">
    <property type="entry name" value="AB HYDROLASE SUPERFAMILY PROTEIN YCLE"/>
    <property type="match status" value="1"/>
</dbReference>
<dbReference type="EMBL" id="JACIBV010000001">
    <property type="protein sequence ID" value="MBB3727874.1"/>
    <property type="molecule type" value="Genomic_DNA"/>
</dbReference>
<dbReference type="Proteomes" id="UP000579945">
    <property type="component" value="Unassembled WGS sequence"/>
</dbReference>
<feature type="compositionally biased region" description="Basic and acidic residues" evidence="2">
    <location>
        <begin position="216"/>
        <end position="236"/>
    </location>
</feature>
<name>A0A7W5V2S9_9ACTN</name>
<keyword evidence="5" id="KW-1185">Reference proteome</keyword>
<dbReference type="InterPro" id="IPR029058">
    <property type="entry name" value="AB_hydrolase_fold"/>
</dbReference>
<dbReference type="AlphaFoldDB" id="A0A7W5V2S9"/>
<organism evidence="4 5">
    <name type="scientific">Nonomuraea dietziae</name>
    <dbReference type="NCBI Taxonomy" id="65515"/>
    <lineage>
        <taxon>Bacteria</taxon>
        <taxon>Bacillati</taxon>
        <taxon>Actinomycetota</taxon>
        <taxon>Actinomycetes</taxon>
        <taxon>Streptosporangiales</taxon>
        <taxon>Streptosporangiaceae</taxon>
        <taxon>Nonomuraea</taxon>
    </lineage>
</organism>
<gene>
    <name evidence="4" type="ORF">FHR33_003734</name>
</gene>
<evidence type="ECO:0000256" key="2">
    <source>
        <dbReference type="SAM" id="MobiDB-lite"/>
    </source>
</evidence>
<dbReference type="PRINTS" id="PR00111">
    <property type="entry name" value="ABHYDROLASE"/>
</dbReference>
<evidence type="ECO:0000313" key="4">
    <source>
        <dbReference type="EMBL" id="MBB3727874.1"/>
    </source>
</evidence>
<dbReference type="SUPFAM" id="SSF53474">
    <property type="entry name" value="alpha/beta-Hydrolases"/>
    <property type="match status" value="1"/>
</dbReference>
<dbReference type="GO" id="GO:0016787">
    <property type="term" value="F:hydrolase activity"/>
    <property type="evidence" value="ECO:0007669"/>
    <property type="project" value="UniProtKB-KW"/>
</dbReference>
<keyword evidence="1" id="KW-0378">Hydrolase</keyword>
<feature type="region of interest" description="Disordered" evidence="2">
    <location>
        <begin position="189"/>
        <end position="247"/>
    </location>
</feature>
<evidence type="ECO:0000259" key="3">
    <source>
        <dbReference type="Pfam" id="PF00561"/>
    </source>
</evidence>
<dbReference type="GO" id="GO:0016020">
    <property type="term" value="C:membrane"/>
    <property type="evidence" value="ECO:0007669"/>
    <property type="project" value="TreeGrafter"/>
</dbReference>
<dbReference type="PANTHER" id="PTHR43798">
    <property type="entry name" value="MONOACYLGLYCEROL LIPASE"/>
    <property type="match status" value="1"/>
</dbReference>
<dbReference type="Gene3D" id="3.40.50.1820">
    <property type="entry name" value="alpha/beta hydrolase"/>
    <property type="match status" value="1"/>
</dbReference>
<evidence type="ECO:0000313" key="5">
    <source>
        <dbReference type="Proteomes" id="UP000579945"/>
    </source>
</evidence>
<dbReference type="Pfam" id="PF00561">
    <property type="entry name" value="Abhydrolase_1"/>
    <property type="match status" value="1"/>
</dbReference>
<sequence length="309" mass="32789">MQLYTRSAGTGVPVVLLHAFPLSSAMWLAQREGLSASCQVITPDLRGFGGSRLGDDEPSIDLMADDVAALLDQEGIERAVVGGQSMGGYVTMAFCRRHPDRVAGVILADTKASQDTEQARENRERIARQVLADGTGVLVEEVLPGLLGQTTKERRAMVFGRVRGLVQSAPPGAVAWAQRAMAARARLLRHPRRAQGARAGDRGRGGPAHHARRRRGDAAGRTRRAADGRRAGRSPERGGAARGVQRGRGLVHQLRAWRGSTTSRMISAIAAATGMASRAPTMPSRAPPNSAAITVTAGATSTERFITRG</sequence>
<protein>
    <submittedName>
        <fullName evidence="4">Pimeloyl-ACP methyl ester carboxylesterase</fullName>
    </submittedName>
</protein>
<evidence type="ECO:0000256" key="1">
    <source>
        <dbReference type="ARBA" id="ARBA00022801"/>
    </source>
</evidence>